<evidence type="ECO:0000256" key="9">
    <source>
        <dbReference type="ARBA" id="ARBA00023014"/>
    </source>
</evidence>
<dbReference type="AlphaFoldDB" id="A0A412AWP3"/>
<accession>A0A412AWP3</accession>
<evidence type="ECO:0000256" key="4">
    <source>
        <dbReference type="ARBA" id="ARBA00022485"/>
    </source>
</evidence>
<comment type="similarity">
    <text evidence="2 10">Belongs to the organic radical-activating enzymes family.</text>
</comment>
<comment type="subcellular location">
    <subcellularLocation>
        <location evidence="10">Cytoplasm</location>
    </subcellularLocation>
</comment>
<dbReference type="Proteomes" id="UP000284751">
    <property type="component" value="Unassembled WGS sequence"/>
</dbReference>
<dbReference type="GO" id="GO:0005737">
    <property type="term" value="C:cytoplasm"/>
    <property type="evidence" value="ECO:0007669"/>
    <property type="project" value="UniProtKB-SubCell"/>
</dbReference>
<dbReference type="GO" id="GO:0051539">
    <property type="term" value="F:4 iron, 4 sulfur cluster binding"/>
    <property type="evidence" value="ECO:0007669"/>
    <property type="project" value="UniProtKB-UniRule"/>
</dbReference>
<dbReference type="InterPro" id="IPR058240">
    <property type="entry name" value="rSAM_sf"/>
</dbReference>
<protein>
    <recommendedName>
        <fullName evidence="3 10">Pyruvate formate-lyase-activating enzyme</fullName>
        <ecNumber evidence="10">1.97.1.4</ecNumber>
    </recommendedName>
</protein>
<dbReference type="PROSITE" id="PS51918">
    <property type="entry name" value="RADICAL_SAM"/>
    <property type="match status" value="1"/>
</dbReference>
<evidence type="ECO:0000313" key="12">
    <source>
        <dbReference type="EMBL" id="RGQ39354.1"/>
    </source>
</evidence>
<dbReference type="PANTHER" id="PTHR30352:SF5">
    <property type="entry name" value="PYRUVATE FORMATE-LYASE 1-ACTIVATING ENZYME"/>
    <property type="match status" value="1"/>
</dbReference>
<dbReference type="SFLD" id="SFLDS00029">
    <property type="entry name" value="Radical_SAM"/>
    <property type="match status" value="1"/>
</dbReference>
<dbReference type="InterPro" id="IPR012839">
    <property type="entry name" value="Organic_radical_activase"/>
</dbReference>
<keyword evidence="12" id="KW-0670">Pyruvate</keyword>
<evidence type="ECO:0000256" key="5">
    <source>
        <dbReference type="ARBA" id="ARBA00022691"/>
    </source>
</evidence>
<dbReference type="InterPro" id="IPR012838">
    <property type="entry name" value="PFL1_activating"/>
</dbReference>
<evidence type="ECO:0000256" key="10">
    <source>
        <dbReference type="RuleBase" id="RU362053"/>
    </source>
</evidence>
<keyword evidence="7 10" id="KW-0560">Oxidoreductase</keyword>
<dbReference type="InterPro" id="IPR007197">
    <property type="entry name" value="rSAM"/>
</dbReference>
<dbReference type="CDD" id="cd01335">
    <property type="entry name" value="Radical_SAM"/>
    <property type="match status" value="1"/>
</dbReference>
<evidence type="ECO:0000256" key="2">
    <source>
        <dbReference type="ARBA" id="ARBA00009777"/>
    </source>
</evidence>
<gene>
    <name evidence="12" type="primary">pflA</name>
    <name evidence="12" type="ORF">DWY99_09080</name>
</gene>
<keyword evidence="10" id="KW-0963">Cytoplasm</keyword>
<reference evidence="12 13" key="1">
    <citation type="submission" date="2018-08" db="EMBL/GenBank/DDBJ databases">
        <title>A genome reference for cultivated species of the human gut microbiota.</title>
        <authorList>
            <person name="Zou Y."/>
            <person name="Xue W."/>
            <person name="Luo G."/>
        </authorList>
    </citation>
    <scope>NUCLEOTIDE SEQUENCE [LARGE SCALE GENOMIC DNA]</scope>
    <source>
        <strain evidence="12 13">AF28-26</strain>
    </source>
</reference>
<dbReference type="InterPro" id="IPR001989">
    <property type="entry name" value="Radical_activat_CS"/>
</dbReference>
<dbReference type="EMBL" id="QRTC01000034">
    <property type="protein sequence ID" value="RGQ39354.1"/>
    <property type="molecule type" value="Genomic_DNA"/>
</dbReference>
<comment type="caution">
    <text evidence="12">The sequence shown here is derived from an EMBL/GenBank/DDBJ whole genome shotgun (WGS) entry which is preliminary data.</text>
</comment>
<evidence type="ECO:0000256" key="8">
    <source>
        <dbReference type="ARBA" id="ARBA00023004"/>
    </source>
</evidence>
<dbReference type="SUPFAM" id="SSF102114">
    <property type="entry name" value="Radical SAM enzymes"/>
    <property type="match status" value="1"/>
</dbReference>
<evidence type="ECO:0000256" key="7">
    <source>
        <dbReference type="ARBA" id="ARBA00023002"/>
    </source>
</evidence>
<dbReference type="PROSITE" id="PS01087">
    <property type="entry name" value="RADICAL_ACTIVATING"/>
    <property type="match status" value="1"/>
</dbReference>
<evidence type="ECO:0000259" key="11">
    <source>
        <dbReference type="PROSITE" id="PS51918"/>
    </source>
</evidence>
<keyword evidence="4 10" id="KW-0004">4Fe-4S</keyword>
<comment type="cofactor">
    <cofactor evidence="10">
        <name>[4Fe-4S] cluster</name>
        <dbReference type="ChEBI" id="CHEBI:49883"/>
    </cofactor>
    <text evidence="10">Binds 1 [4Fe-4S] cluster. The cluster is coordinated with 3 cysteines and an exchangeable S-adenosyl-L-methionine.</text>
</comment>
<sequence length="245" mass="26850">MNKTNQDTGYLHSVETFGALDGPGIRYVLFLQGCPLRCGFCHNPDTWQACTGKVVTPEDAFEDILKYKNFISSGGVTLSGGEPLLQPEFCQALISLCHSAGIHCAVDTAGSIPLDFCRQAVDAADLLLLDIKALDPTLCQELTGQDNQNALALLEYCEAAQKAVWIRHVLVPGLTLRRKLLENLAEFLSGFSCVEQVELLPFHKMGEYKWEALNLRSPLSGTREPTKAEVAAAKKIFQSRGLSIH</sequence>
<evidence type="ECO:0000256" key="6">
    <source>
        <dbReference type="ARBA" id="ARBA00022723"/>
    </source>
</evidence>
<dbReference type="GO" id="GO:0016829">
    <property type="term" value="F:lyase activity"/>
    <property type="evidence" value="ECO:0007669"/>
    <property type="project" value="UniProtKB-KW"/>
</dbReference>
<feature type="domain" description="Radical SAM core" evidence="11">
    <location>
        <begin position="20"/>
        <end position="240"/>
    </location>
</feature>
<dbReference type="GO" id="GO:0043365">
    <property type="term" value="F:[formate-C-acetyltransferase]-activating enzyme activity"/>
    <property type="evidence" value="ECO:0007669"/>
    <property type="project" value="UniProtKB-UniRule"/>
</dbReference>
<evidence type="ECO:0000313" key="13">
    <source>
        <dbReference type="Proteomes" id="UP000284751"/>
    </source>
</evidence>
<proteinExistence type="inferred from homology"/>
<comment type="function">
    <text evidence="1 10">Activation of pyruvate formate-lyase under anaerobic conditions by generation of an organic free radical, using S-adenosylmethionine and reduced flavodoxin as cosubstrates to produce 5'-deoxy-adenosine.</text>
</comment>
<dbReference type="PANTHER" id="PTHR30352">
    <property type="entry name" value="PYRUVATE FORMATE-LYASE-ACTIVATING ENZYME"/>
    <property type="match status" value="1"/>
</dbReference>
<dbReference type="PIRSF" id="PIRSF000371">
    <property type="entry name" value="PFL_act_enz"/>
    <property type="match status" value="1"/>
</dbReference>
<comment type="catalytic activity">
    <reaction evidence="10">
        <text>glycyl-[formate C-acetyltransferase] + reduced [flavodoxin] + S-adenosyl-L-methionine = glycin-2-yl radical-[formate C-acetyltransferase] + semiquinone [flavodoxin] + 5'-deoxyadenosine + L-methionine + H(+)</text>
        <dbReference type="Rhea" id="RHEA:19225"/>
        <dbReference type="Rhea" id="RHEA-COMP:10622"/>
        <dbReference type="Rhea" id="RHEA-COMP:12190"/>
        <dbReference type="Rhea" id="RHEA-COMP:12191"/>
        <dbReference type="Rhea" id="RHEA-COMP:14480"/>
        <dbReference type="ChEBI" id="CHEBI:15378"/>
        <dbReference type="ChEBI" id="CHEBI:17319"/>
        <dbReference type="ChEBI" id="CHEBI:29947"/>
        <dbReference type="ChEBI" id="CHEBI:32722"/>
        <dbReference type="ChEBI" id="CHEBI:57618"/>
        <dbReference type="ChEBI" id="CHEBI:57844"/>
        <dbReference type="ChEBI" id="CHEBI:59789"/>
        <dbReference type="ChEBI" id="CHEBI:140311"/>
        <dbReference type="EC" id="1.97.1.4"/>
    </reaction>
</comment>
<dbReference type="SFLD" id="SFLDG01066">
    <property type="entry name" value="organic_radical-activating_enz"/>
    <property type="match status" value="1"/>
</dbReference>
<evidence type="ECO:0000256" key="3">
    <source>
        <dbReference type="ARBA" id="ARBA00021356"/>
    </source>
</evidence>
<dbReference type="Gene3D" id="3.20.20.70">
    <property type="entry name" value="Aldolase class I"/>
    <property type="match status" value="1"/>
</dbReference>
<keyword evidence="9 10" id="KW-0411">Iron-sulfur</keyword>
<dbReference type="InterPro" id="IPR034457">
    <property type="entry name" value="Organic_radical-activating"/>
</dbReference>
<keyword evidence="6 10" id="KW-0479">Metal-binding</keyword>
<dbReference type="NCBIfam" id="TIGR02493">
    <property type="entry name" value="PFLA"/>
    <property type="match status" value="1"/>
</dbReference>
<keyword evidence="5 10" id="KW-0949">S-adenosyl-L-methionine</keyword>
<name>A0A412AWP3_9FIRM</name>
<evidence type="ECO:0000256" key="1">
    <source>
        <dbReference type="ARBA" id="ARBA00003141"/>
    </source>
</evidence>
<dbReference type="Pfam" id="PF04055">
    <property type="entry name" value="Radical_SAM"/>
    <property type="match status" value="1"/>
</dbReference>
<keyword evidence="8 10" id="KW-0408">Iron</keyword>
<keyword evidence="12" id="KW-0456">Lyase</keyword>
<dbReference type="GO" id="GO:0046872">
    <property type="term" value="F:metal ion binding"/>
    <property type="evidence" value="ECO:0007669"/>
    <property type="project" value="UniProtKB-UniRule"/>
</dbReference>
<dbReference type="EC" id="1.97.1.4" evidence="10"/>
<organism evidence="12 13">
    <name type="scientific">[Clostridium] leptum</name>
    <dbReference type="NCBI Taxonomy" id="1535"/>
    <lineage>
        <taxon>Bacteria</taxon>
        <taxon>Bacillati</taxon>
        <taxon>Bacillota</taxon>
        <taxon>Clostridia</taxon>
        <taxon>Eubacteriales</taxon>
        <taxon>Oscillospiraceae</taxon>
        <taxon>Oscillospiraceae incertae sedis</taxon>
    </lineage>
</organism>
<dbReference type="InterPro" id="IPR013785">
    <property type="entry name" value="Aldolase_TIM"/>
</dbReference>